<reference evidence="1 2" key="1">
    <citation type="submission" date="2018-02" db="EMBL/GenBank/DDBJ databases">
        <title>Genomic Encyclopedia of Archaeal and Bacterial Type Strains, Phase II (KMG-II): from individual species to whole genera.</title>
        <authorList>
            <person name="Goeker M."/>
        </authorList>
    </citation>
    <scope>NUCLEOTIDE SEQUENCE [LARGE SCALE GENOMIC DNA]</scope>
    <source>
        <strain evidence="1 2">DSM 21165</strain>
    </source>
</reference>
<accession>A0A362XBC1</accession>
<protein>
    <submittedName>
        <fullName evidence="1">Uncharacterized protein</fullName>
    </submittedName>
</protein>
<evidence type="ECO:0000313" key="2">
    <source>
        <dbReference type="Proteomes" id="UP000251545"/>
    </source>
</evidence>
<comment type="caution">
    <text evidence="1">The sequence shown here is derived from an EMBL/GenBank/DDBJ whole genome shotgun (WGS) entry which is preliminary data.</text>
</comment>
<dbReference type="AlphaFoldDB" id="A0A362XBC1"/>
<gene>
    <name evidence="1" type="ORF">CLV33_103284</name>
</gene>
<sequence>MIAIMFLCVLTSCKNRENKTPEDNVETKEVLSVDKFTVVLRGIITKDDNFQVFYTEYEGDVHTEAKSVVAKVFPSDDEQDITFELPKKVYPMNLRIDLGNNIKQESITINELIFKYKKGDYRINSKELNKYFTFNKGIEMLSDSITFKLKPISYQGIEKHDPYMVGNKSFIDMLTVEL</sequence>
<name>A0A362XBC1_9FLAO</name>
<evidence type="ECO:0000313" key="1">
    <source>
        <dbReference type="EMBL" id="PQV49646.1"/>
    </source>
</evidence>
<proteinExistence type="predicted"/>
<dbReference type="Proteomes" id="UP000251545">
    <property type="component" value="Unassembled WGS sequence"/>
</dbReference>
<organism evidence="1 2">
    <name type="scientific">Jejuia pallidilutea</name>
    <dbReference type="NCBI Taxonomy" id="504487"/>
    <lineage>
        <taxon>Bacteria</taxon>
        <taxon>Pseudomonadati</taxon>
        <taxon>Bacteroidota</taxon>
        <taxon>Flavobacteriia</taxon>
        <taxon>Flavobacteriales</taxon>
        <taxon>Flavobacteriaceae</taxon>
        <taxon>Jejuia</taxon>
    </lineage>
</organism>
<dbReference type="EMBL" id="PVEO01000003">
    <property type="protein sequence ID" value="PQV49646.1"/>
    <property type="molecule type" value="Genomic_DNA"/>
</dbReference>